<dbReference type="GO" id="GO:0000324">
    <property type="term" value="C:fungal-type vacuole"/>
    <property type="evidence" value="ECO:0007669"/>
    <property type="project" value="TreeGrafter"/>
</dbReference>
<dbReference type="RefSeq" id="XP_016289769.1">
    <property type="nucleotide sequence ID" value="XM_016439433.1"/>
</dbReference>
<evidence type="ECO:0000313" key="8">
    <source>
        <dbReference type="Proteomes" id="UP000019377"/>
    </source>
</evidence>
<evidence type="ECO:0000256" key="4">
    <source>
        <dbReference type="ARBA" id="ARBA00023136"/>
    </source>
</evidence>
<protein>
    <recommendedName>
        <fullName evidence="9">RTA1-domain-containing protein</fullName>
    </recommendedName>
</protein>
<evidence type="ECO:0000256" key="5">
    <source>
        <dbReference type="SAM" id="MobiDB-lite"/>
    </source>
</evidence>
<keyword evidence="3 6" id="KW-1133">Transmembrane helix</keyword>
<dbReference type="eggNOG" id="ENOG502QU4U">
    <property type="taxonomic scope" value="Eukaryota"/>
</dbReference>
<dbReference type="Proteomes" id="UP000019377">
    <property type="component" value="Unassembled WGS sequence"/>
</dbReference>
<dbReference type="OMA" id="WIMVAGI"/>
<evidence type="ECO:0000256" key="2">
    <source>
        <dbReference type="ARBA" id="ARBA00022692"/>
    </source>
</evidence>
<name>V5EJ74_KALBG</name>
<feature type="transmembrane region" description="Helical" evidence="6">
    <location>
        <begin position="131"/>
        <end position="149"/>
    </location>
</feature>
<keyword evidence="4 6" id="KW-0472">Membrane</keyword>
<feature type="transmembrane region" description="Helical" evidence="6">
    <location>
        <begin position="60"/>
        <end position="78"/>
    </location>
</feature>
<feature type="compositionally biased region" description="Low complexity" evidence="5">
    <location>
        <begin position="302"/>
        <end position="330"/>
    </location>
</feature>
<keyword evidence="2 6" id="KW-0812">Transmembrane</keyword>
<evidence type="ECO:0008006" key="9">
    <source>
        <dbReference type="Google" id="ProtNLM"/>
    </source>
</evidence>
<dbReference type="PANTHER" id="PTHR31465">
    <property type="entry name" value="PROTEIN RTA1-RELATED"/>
    <property type="match status" value="1"/>
</dbReference>
<keyword evidence="8" id="KW-1185">Reference proteome</keyword>
<gene>
    <name evidence="7" type="ORF">PSEUBRA_SCAF8g02140</name>
</gene>
<dbReference type="GeneID" id="27422145"/>
<dbReference type="OrthoDB" id="3358017at2759"/>
<feature type="region of interest" description="Disordered" evidence="5">
    <location>
        <begin position="291"/>
        <end position="330"/>
    </location>
</feature>
<evidence type="ECO:0000313" key="7">
    <source>
        <dbReference type="EMBL" id="EST04780.1"/>
    </source>
</evidence>
<dbReference type="AlphaFoldDB" id="V5EJ74"/>
<feature type="transmembrane region" description="Helical" evidence="6">
    <location>
        <begin position="90"/>
        <end position="111"/>
    </location>
</feature>
<dbReference type="InterPro" id="IPR007568">
    <property type="entry name" value="RTA1"/>
</dbReference>
<dbReference type="HOGENOM" id="CLU_033465_6_0_1"/>
<feature type="transmembrane region" description="Helical" evidence="6">
    <location>
        <begin position="214"/>
        <end position="235"/>
    </location>
</feature>
<dbReference type="EMBL" id="KI545894">
    <property type="protein sequence ID" value="EST04780.1"/>
    <property type="molecule type" value="Genomic_DNA"/>
</dbReference>
<comment type="subcellular location">
    <subcellularLocation>
        <location evidence="1">Membrane</location>
        <topology evidence="1">Multi-pass membrane protein</topology>
    </subcellularLocation>
</comment>
<accession>V5EJ74</accession>
<feature type="transmembrane region" description="Helical" evidence="6">
    <location>
        <begin position="30"/>
        <end position="53"/>
    </location>
</feature>
<evidence type="ECO:0000256" key="1">
    <source>
        <dbReference type="ARBA" id="ARBA00004141"/>
    </source>
</evidence>
<feature type="transmembrane region" description="Helical" evidence="6">
    <location>
        <begin position="255"/>
        <end position="276"/>
    </location>
</feature>
<dbReference type="GO" id="GO:0005886">
    <property type="term" value="C:plasma membrane"/>
    <property type="evidence" value="ECO:0007669"/>
    <property type="project" value="TreeGrafter"/>
</dbReference>
<dbReference type="Pfam" id="PF04479">
    <property type="entry name" value="RTA1"/>
    <property type="match status" value="1"/>
</dbReference>
<proteinExistence type="predicted"/>
<organism evidence="7 8">
    <name type="scientific">Kalmanozyma brasiliensis (strain GHG001)</name>
    <name type="common">Yeast</name>
    <name type="synonym">Pseudozyma brasiliensis</name>
    <dbReference type="NCBI Taxonomy" id="1365824"/>
    <lineage>
        <taxon>Eukaryota</taxon>
        <taxon>Fungi</taxon>
        <taxon>Dikarya</taxon>
        <taxon>Basidiomycota</taxon>
        <taxon>Ustilaginomycotina</taxon>
        <taxon>Ustilaginomycetes</taxon>
        <taxon>Ustilaginales</taxon>
        <taxon>Ustilaginaceae</taxon>
        <taxon>Kalmanozyma</taxon>
    </lineage>
</organism>
<feature type="transmembrane region" description="Helical" evidence="6">
    <location>
        <begin position="169"/>
        <end position="193"/>
    </location>
</feature>
<sequence length="330" mass="36658">MDTYDCTGVDPMPDSLCSIENSSYGFRPALWTGILFSTLFGLVMLIHAFLLLFHRAFPRFMFIAIVAAAGELAGWIARTFGHTNPFNRNAYIAQIVCLILSPAFISAVNYVAFQNVMDVFGSRWSRIPRKWYVIGFCFGDLCSLVVQAVGGAMSAEATTEDQVETGKNIMIAGVSVQVAVTAPFMLLYLDYNIRRLREWARLAKDERPHRRVEIFNKVIGVSTLLILVRCIYRIVEMADGWVGYLATTEVYFDVLDGLMILLAIGVFIPFHPGWFLPRNKEKGVVYNAAESEELEKPRLQTSASEDSSADSVATPTPFSPSSSHSGHSPA</sequence>
<reference evidence="8" key="1">
    <citation type="journal article" date="2013" name="Genome Announc.">
        <title>Draft genome sequence of Pseudozyma brasiliensis sp. nov. strain GHG001, a high producer of endo-1,4-xylanase isolated from an insect pest of sugarcane.</title>
        <authorList>
            <person name="Oliveira J.V.D.C."/>
            <person name="dos Santos R.A.C."/>
            <person name="Borges T.A."/>
            <person name="Riano-Pachon D.M."/>
            <person name="Goldman G.H."/>
        </authorList>
    </citation>
    <scope>NUCLEOTIDE SEQUENCE [LARGE SCALE GENOMIC DNA]</scope>
    <source>
        <strain evidence="8">GHG001</strain>
    </source>
</reference>
<evidence type="ECO:0000256" key="3">
    <source>
        <dbReference type="ARBA" id="ARBA00022989"/>
    </source>
</evidence>
<dbReference type="STRING" id="1365824.V5EJ74"/>
<evidence type="ECO:0000256" key="6">
    <source>
        <dbReference type="SAM" id="Phobius"/>
    </source>
</evidence>
<dbReference type="PANTHER" id="PTHR31465:SF9">
    <property type="entry name" value="SPHINGOID LONG-CHAIN BASE TRANSPORTER RSB1"/>
    <property type="match status" value="1"/>
</dbReference>